<name>A0ABY3CED9_9GAMM</name>
<proteinExistence type="predicted"/>
<accession>A0ABY3CED9</accession>
<evidence type="ECO:0000313" key="2">
    <source>
        <dbReference type="Proteomes" id="UP000733744"/>
    </source>
</evidence>
<sequence length="102" mass="11042">MLLFFASGNLFAEVHIASETDIQGCEYLAEVDGSSGYGKNHNWQNLAKLSALNKAEQLTATHITMVNLHPIGAFNGVAIARAYRCGPNQVNEASINQANEHL</sequence>
<evidence type="ECO:0008006" key="3">
    <source>
        <dbReference type="Google" id="ProtNLM"/>
    </source>
</evidence>
<keyword evidence="2" id="KW-1185">Reference proteome</keyword>
<gene>
    <name evidence="1" type="ORF">EKO24_004610</name>
</gene>
<dbReference type="EMBL" id="RYFG02000024">
    <property type="protein sequence ID" value="TRX00924.1"/>
    <property type="molecule type" value="Genomic_DNA"/>
</dbReference>
<reference evidence="1 2" key="1">
    <citation type="journal article" date="2019" name="Antonie Van Leeuwenhoek">
        <title>Description of 'Ca. Methylobacter oryzae' KRF1, a novel species from the environmentally important Methylobacter clade 2.</title>
        <authorList>
            <person name="Khatri K."/>
            <person name="Mohite J.A."/>
            <person name="Pandit P.S."/>
            <person name="Bahulikar R."/>
            <person name="Rahalkar M.C."/>
        </authorList>
    </citation>
    <scope>NUCLEOTIDE SEQUENCE [LARGE SCALE GENOMIC DNA]</scope>
    <source>
        <strain evidence="1 2">KRF1</strain>
    </source>
</reference>
<dbReference type="Proteomes" id="UP000733744">
    <property type="component" value="Unassembled WGS sequence"/>
</dbReference>
<comment type="caution">
    <text evidence="1">The sequence shown here is derived from an EMBL/GenBank/DDBJ whole genome shotgun (WGS) entry which is preliminary data.</text>
</comment>
<evidence type="ECO:0000313" key="1">
    <source>
        <dbReference type="EMBL" id="TRX00924.1"/>
    </source>
</evidence>
<protein>
    <recommendedName>
        <fullName evidence="3">DUF4156 domain-containing protein</fullName>
    </recommendedName>
</protein>
<organism evidence="1 2">
    <name type="scientific">Candidatus Methylobacter oryzae</name>
    <dbReference type="NCBI Taxonomy" id="2497749"/>
    <lineage>
        <taxon>Bacteria</taxon>
        <taxon>Pseudomonadati</taxon>
        <taxon>Pseudomonadota</taxon>
        <taxon>Gammaproteobacteria</taxon>
        <taxon>Methylococcales</taxon>
        <taxon>Methylococcaceae</taxon>
        <taxon>Methylobacter</taxon>
    </lineage>
</organism>